<gene>
    <name evidence="2" type="ORF">THAOC_37596</name>
</gene>
<comment type="caution">
    <text evidence="2">The sequence shown here is derived from an EMBL/GenBank/DDBJ whole genome shotgun (WGS) entry which is preliminary data.</text>
</comment>
<evidence type="ECO:0000259" key="1">
    <source>
        <dbReference type="Pfam" id="PF03457"/>
    </source>
</evidence>
<evidence type="ECO:0000313" key="2">
    <source>
        <dbReference type="EMBL" id="EJK43913.1"/>
    </source>
</evidence>
<proteinExistence type="predicted"/>
<feature type="domain" description="Helicase-associated" evidence="1">
    <location>
        <begin position="114"/>
        <end position="185"/>
    </location>
</feature>
<dbReference type="OrthoDB" id="44064at2759"/>
<dbReference type="InterPro" id="IPR005114">
    <property type="entry name" value="Helicase_assoc"/>
</dbReference>
<feature type="domain" description="Helicase-associated" evidence="1">
    <location>
        <begin position="43"/>
        <end position="108"/>
    </location>
</feature>
<dbReference type="EMBL" id="AGNL01050453">
    <property type="protein sequence ID" value="EJK43913.1"/>
    <property type="molecule type" value="Genomic_DNA"/>
</dbReference>
<reference evidence="2 3" key="1">
    <citation type="journal article" date="2012" name="Genome Biol.">
        <title>Genome and low-iron response of an oceanic diatom adapted to chronic iron limitation.</title>
        <authorList>
            <person name="Lommer M."/>
            <person name="Specht M."/>
            <person name="Roy A.S."/>
            <person name="Kraemer L."/>
            <person name="Andreson R."/>
            <person name="Gutowska M.A."/>
            <person name="Wolf J."/>
            <person name="Bergner S.V."/>
            <person name="Schilhabel M.B."/>
            <person name="Klostermeier U.C."/>
            <person name="Beiko R.G."/>
            <person name="Rosenstiel P."/>
            <person name="Hippler M."/>
            <person name="Laroche J."/>
        </authorList>
    </citation>
    <scope>NUCLEOTIDE SEQUENCE [LARGE SCALE GENOMIC DNA]</scope>
    <source>
        <strain evidence="2 3">CCMP1005</strain>
    </source>
</reference>
<dbReference type="PANTHER" id="PTHR33418">
    <property type="entry name" value="HELICASE-ASSOCIATED"/>
    <property type="match status" value="1"/>
</dbReference>
<evidence type="ECO:0000313" key="3">
    <source>
        <dbReference type="Proteomes" id="UP000266841"/>
    </source>
</evidence>
<dbReference type="PANTHER" id="PTHR33418:SF1">
    <property type="entry name" value="HELICASE-ASSOCIATED DOMAIN-CONTAINING PROTEIN"/>
    <property type="match status" value="1"/>
</dbReference>
<protein>
    <recommendedName>
        <fullName evidence="1">Helicase-associated domain-containing protein</fullName>
    </recommendedName>
</protein>
<dbReference type="Gene3D" id="6.10.140.530">
    <property type="match status" value="2"/>
</dbReference>
<sequence>MFSRRACRNGIFARLLPGVSPQPIAHPNRLLRKWGGSSSRRGDAFWEQMFQKLADFKSTHGHVSPPVAYPQLGSFVDNQRQNYRMRMETNDQKFISDGRIERLESLGFVWNLYEEQWNKRFEELKHYVKVNGNALVPTDSEPLGIWVARQRMNYKSTLDAKNLPEDKNEAYLTPQRIKMLESIEFVWNVHDAMWLERLEELKQYKFEYGDTLVPMKFDRFPFLGR</sequence>
<dbReference type="AlphaFoldDB" id="K0QY96"/>
<dbReference type="eggNOG" id="ENOG502R340">
    <property type="taxonomic scope" value="Eukaryota"/>
</dbReference>
<dbReference type="Pfam" id="PF03457">
    <property type="entry name" value="HA"/>
    <property type="match status" value="2"/>
</dbReference>
<organism evidence="2 3">
    <name type="scientific">Thalassiosira oceanica</name>
    <name type="common">Marine diatom</name>
    <dbReference type="NCBI Taxonomy" id="159749"/>
    <lineage>
        <taxon>Eukaryota</taxon>
        <taxon>Sar</taxon>
        <taxon>Stramenopiles</taxon>
        <taxon>Ochrophyta</taxon>
        <taxon>Bacillariophyta</taxon>
        <taxon>Coscinodiscophyceae</taxon>
        <taxon>Thalassiosirophycidae</taxon>
        <taxon>Thalassiosirales</taxon>
        <taxon>Thalassiosiraceae</taxon>
        <taxon>Thalassiosira</taxon>
    </lineage>
</organism>
<dbReference type="Proteomes" id="UP000266841">
    <property type="component" value="Unassembled WGS sequence"/>
</dbReference>
<dbReference type="OMA" id="HAWNARY"/>
<name>K0QY96_THAOC</name>
<keyword evidence="3" id="KW-1185">Reference proteome</keyword>
<accession>K0QY96</accession>